<dbReference type="EMBL" id="CM055102">
    <property type="protein sequence ID" value="KAJ7539703.1"/>
    <property type="molecule type" value="Genomic_DNA"/>
</dbReference>
<evidence type="ECO:0000313" key="2">
    <source>
        <dbReference type="Proteomes" id="UP001162992"/>
    </source>
</evidence>
<accession>A0ACC2CCG6</accession>
<keyword evidence="2" id="KW-1185">Reference proteome</keyword>
<organism evidence="1 2">
    <name type="scientific">Diphasiastrum complanatum</name>
    <name type="common">Issler's clubmoss</name>
    <name type="synonym">Lycopodium complanatum</name>
    <dbReference type="NCBI Taxonomy" id="34168"/>
    <lineage>
        <taxon>Eukaryota</taxon>
        <taxon>Viridiplantae</taxon>
        <taxon>Streptophyta</taxon>
        <taxon>Embryophyta</taxon>
        <taxon>Tracheophyta</taxon>
        <taxon>Lycopodiopsida</taxon>
        <taxon>Lycopodiales</taxon>
        <taxon>Lycopodiaceae</taxon>
        <taxon>Lycopodioideae</taxon>
        <taxon>Diphasiastrum</taxon>
    </lineage>
</organism>
<name>A0ACC2CCG6_DIPCM</name>
<evidence type="ECO:0000313" key="1">
    <source>
        <dbReference type="EMBL" id="KAJ7539703.1"/>
    </source>
</evidence>
<sequence>MNTHATQMGDPPTTANDVGAKEMTTHDEEDGQVKRAMELSRSENEGTKFSAKYILRQKQYRRALYSSVPTLTLGIMGGAVLPVSWAFSVTGIGCGFLIMLVVALANTYTCDLLLRQTFKTGATDYESLAFLVGGRWWKLVTEISIVVLLVGSLVGGIQQTGEAAAIGILSLSGNAPHWLVGGSGRVLMALTTAFIVGPLCLVEKLRQLEYAATVGTAIVFWLVVSIMADSIKHGLPAIGTGLPYWGFSSIGSVTQAVSIFGFAFYIQPIMMPLYSEMPSGKVGVKLTSYTVRIVILGTSFFIYSSAGFFGAAYYGQDTQSNILQNQWLGGGVPQGILNLAMSLYLAAANPMVEFPTRHTINGWIPGDKEKYRFLRHIFETALILTFSTVIAVLWPNSSGKVLTVTGATGVCMVSYLIPIVNHLALFFRRAKCQMELLQTKRTNGQQNNDLNLQQQTDQVRNLQTDMEVANTAYPNAGPNIKEPDLLTYRKIRGGGTWGLIREYSWEVMLPLTVLAIGIFCSVASLSTL</sequence>
<reference evidence="2" key="1">
    <citation type="journal article" date="2024" name="Proc. Natl. Acad. Sci. U.S.A.">
        <title>Extraordinary preservation of gene collinearity over three hundred million years revealed in homosporous lycophytes.</title>
        <authorList>
            <person name="Li C."/>
            <person name="Wickell D."/>
            <person name="Kuo L.Y."/>
            <person name="Chen X."/>
            <person name="Nie B."/>
            <person name="Liao X."/>
            <person name="Peng D."/>
            <person name="Ji J."/>
            <person name="Jenkins J."/>
            <person name="Williams M."/>
            <person name="Shu S."/>
            <person name="Plott C."/>
            <person name="Barry K."/>
            <person name="Rajasekar S."/>
            <person name="Grimwood J."/>
            <person name="Han X."/>
            <person name="Sun S."/>
            <person name="Hou Z."/>
            <person name="He W."/>
            <person name="Dai G."/>
            <person name="Sun C."/>
            <person name="Schmutz J."/>
            <person name="Leebens-Mack J.H."/>
            <person name="Li F.W."/>
            <person name="Wang L."/>
        </authorList>
    </citation>
    <scope>NUCLEOTIDE SEQUENCE [LARGE SCALE GENOMIC DNA]</scope>
    <source>
        <strain evidence="2">cv. PW_Plant_1</strain>
    </source>
</reference>
<proteinExistence type="predicted"/>
<dbReference type="Proteomes" id="UP001162992">
    <property type="component" value="Chromosome 11"/>
</dbReference>
<gene>
    <name evidence="1" type="ORF">O6H91_11G105900</name>
</gene>
<protein>
    <submittedName>
        <fullName evidence="1">Uncharacterized protein</fullName>
    </submittedName>
</protein>
<comment type="caution">
    <text evidence="1">The sequence shown here is derived from an EMBL/GenBank/DDBJ whole genome shotgun (WGS) entry which is preliminary data.</text>
</comment>